<feature type="compositionally biased region" description="Polar residues" evidence="1">
    <location>
        <begin position="1"/>
        <end position="16"/>
    </location>
</feature>
<protein>
    <submittedName>
        <fullName evidence="3">Peptidase family M50</fullName>
    </submittedName>
</protein>
<dbReference type="KEGG" id="rml:FF011L_12930"/>
<dbReference type="EMBL" id="CP036262">
    <property type="protein sequence ID" value="QDS92546.1"/>
    <property type="molecule type" value="Genomic_DNA"/>
</dbReference>
<evidence type="ECO:0000256" key="2">
    <source>
        <dbReference type="SAM" id="Phobius"/>
    </source>
</evidence>
<dbReference type="OrthoDB" id="9759690at2"/>
<dbReference type="Gene3D" id="2.40.30.170">
    <property type="match status" value="1"/>
</dbReference>
<dbReference type="Gene3D" id="1.10.287.470">
    <property type="entry name" value="Helix hairpin bin"/>
    <property type="match status" value="1"/>
</dbReference>
<feature type="transmembrane region" description="Helical" evidence="2">
    <location>
        <begin position="334"/>
        <end position="355"/>
    </location>
</feature>
<dbReference type="GO" id="GO:0016020">
    <property type="term" value="C:membrane"/>
    <property type="evidence" value="ECO:0007669"/>
    <property type="project" value="InterPro"/>
</dbReference>
<feature type="transmembrane region" description="Helical" evidence="2">
    <location>
        <begin position="257"/>
        <end position="277"/>
    </location>
</feature>
<keyword evidence="2" id="KW-1133">Transmembrane helix</keyword>
<dbReference type="SUPFAM" id="SSF111369">
    <property type="entry name" value="HlyD-like secretion proteins"/>
    <property type="match status" value="1"/>
</dbReference>
<keyword evidence="2" id="KW-0472">Membrane</keyword>
<evidence type="ECO:0000313" key="3">
    <source>
        <dbReference type="EMBL" id="QDS92546.1"/>
    </source>
</evidence>
<dbReference type="RefSeq" id="WP_145350783.1">
    <property type="nucleotide sequence ID" value="NZ_CP036262.1"/>
</dbReference>
<feature type="transmembrane region" description="Helical" evidence="2">
    <location>
        <begin position="361"/>
        <end position="383"/>
    </location>
</feature>
<organism evidence="3 4">
    <name type="scientific">Roseimaritima multifibrata</name>
    <dbReference type="NCBI Taxonomy" id="1930274"/>
    <lineage>
        <taxon>Bacteria</taxon>
        <taxon>Pseudomonadati</taxon>
        <taxon>Planctomycetota</taxon>
        <taxon>Planctomycetia</taxon>
        <taxon>Pirellulales</taxon>
        <taxon>Pirellulaceae</taxon>
        <taxon>Roseimaritima</taxon>
    </lineage>
</organism>
<dbReference type="GO" id="GO:0031293">
    <property type="term" value="P:membrane protein intracellular domain proteolysis"/>
    <property type="evidence" value="ECO:0007669"/>
    <property type="project" value="TreeGrafter"/>
</dbReference>
<sequence>MSSPATPVSRRSSAQTPVVRKDVVRLRAPQSSQRQVLVWDPLAKTFTRVDREQWESLSHGGTGNDPEVMAALDSAGLLRSRANGNAPNGSRKKGAGGLGQLFSIRLPGLESAGLAGWLADRSGWLFSPLAILLWMMWIAAVALAVPIYWGRFQANLPGLQEFFSSGNALLLMGTMVVTKAIHELAHATACSRLGARPGQIGILLLCGAPCPYCDVTDSWRLPSMVHRAAIMLAGVYVEWIIASLAMVVWWWSDAGLLHFAALNVVVVCGVSSLLFNLNPLMRYDGYYVLSDLCDSSNLRVEASEAFSRVVMRRLAGPGYRAAVENGIREWWLSAYHLGAVVYRTMIVLVIAYWLVGIADAISLRPLGVSLASVMLLAIPLNAGKRMWGTVRGAGKWRNVANGRRLALVAVALGLGIALLAWPLPDSFTAKGTVDVTEAVPVFLPDRGQIAEVGFDYGDRVSKGETLVRLNNPQLNLQARQVTGQWQTMQIQTVQLRRRAIEQTELLTQWDQQQAALKSLDERNQAMAKRIDALQVVAPCDGVLLPVLETDQAALPGLWADEITQKRAERSLHWSKGAWAMDAGYWCRIGDPNAREVVLEIDADQRSRVRIGDRLMVRCDQSPEQILRLQVDSISTQNRSSHSATGTQTQFQVSCRLPNDRDIRWQMGAGVTAKLQTPPRSIFNRLQKHLSTFLYGERYET</sequence>
<feature type="transmembrane region" description="Helical" evidence="2">
    <location>
        <begin position="228"/>
        <end position="251"/>
    </location>
</feature>
<dbReference type="Gene3D" id="2.40.50.100">
    <property type="match status" value="1"/>
</dbReference>
<name>A0A517MCI6_9BACT</name>
<dbReference type="PANTHER" id="PTHR13325">
    <property type="entry name" value="PROTEASE M50 MEMBRANE-BOUND TRANSCRIPTION FACTOR SITE 2 PROTEASE"/>
    <property type="match status" value="1"/>
</dbReference>
<feature type="transmembrane region" description="Helical" evidence="2">
    <location>
        <begin position="129"/>
        <end position="150"/>
    </location>
</feature>
<feature type="region of interest" description="Disordered" evidence="1">
    <location>
        <begin position="1"/>
        <end position="21"/>
    </location>
</feature>
<keyword evidence="4" id="KW-1185">Reference proteome</keyword>
<gene>
    <name evidence="3" type="ORF">FF011L_12930</name>
</gene>
<evidence type="ECO:0000256" key="1">
    <source>
        <dbReference type="SAM" id="MobiDB-lite"/>
    </source>
</evidence>
<proteinExistence type="predicted"/>
<reference evidence="3 4" key="1">
    <citation type="submission" date="2019-02" db="EMBL/GenBank/DDBJ databases">
        <title>Deep-cultivation of Planctomycetes and their phenomic and genomic characterization uncovers novel biology.</title>
        <authorList>
            <person name="Wiegand S."/>
            <person name="Jogler M."/>
            <person name="Boedeker C."/>
            <person name="Pinto D."/>
            <person name="Vollmers J."/>
            <person name="Rivas-Marin E."/>
            <person name="Kohn T."/>
            <person name="Peeters S.H."/>
            <person name="Heuer A."/>
            <person name="Rast P."/>
            <person name="Oberbeckmann S."/>
            <person name="Bunk B."/>
            <person name="Jeske O."/>
            <person name="Meyerdierks A."/>
            <person name="Storesund J.E."/>
            <person name="Kallscheuer N."/>
            <person name="Luecker S."/>
            <person name="Lage O.M."/>
            <person name="Pohl T."/>
            <person name="Merkel B.J."/>
            <person name="Hornburger P."/>
            <person name="Mueller R.-W."/>
            <person name="Bruemmer F."/>
            <person name="Labrenz M."/>
            <person name="Spormann A.M."/>
            <person name="Op den Camp H."/>
            <person name="Overmann J."/>
            <person name="Amann R."/>
            <person name="Jetten M.S.M."/>
            <person name="Mascher T."/>
            <person name="Medema M.H."/>
            <person name="Devos D.P."/>
            <person name="Kaster A.-K."/>
            <person name="Ovreas L."/>
            <person name="Rohde M."/>
            <person name="Galperin M.Y."/>
            <person name="Jogler C."/>
        </authorList>
    </citation>
    <scope>NUCLEOTIDE SEQUENCE [LARGE SCALE GENOMIC DNA]</scope>
    <source>
        <strain evidence="3 4">FF011L</strain>
    </source>
</reference>
<dbReference type="InterPro" id="IPR001193">
    <property type="entry name" value="MBTPS2"/>
</dbReference>
<evidence type="ECO:0000313" key="4">
    <source>
        <dbReference type="Proteomes" id="UP000320672"/>
    </source>
</evidence>
<dbReference type="PANTHER" id="PTHR13325:SF3">
    <property type="entry name" value="MEMBRANE-BOUND TRANSCRIPTION FACTOR SITE-2 PROTEASE"/>
    <property type="match status" value="1"/>
</dbReference>
<dbReference type="GO" id="GO:0005737">
    <property type="term" value="C:cytoplasm"/>
    <property type="evidence" value="ECO:0007669"/>
    <property type="project" value="TreeGrafter"/>
</dbReference>
<dbReference type="Proteomes" id="UP000320672">
    <property type="component" value="Chromosome"/>
</dbReference>
<dbReference type="GO" id="GO:0004222">
    <property type="term" value="F:metalloendopeptidase activity"/>
    <property type="evidence" value="ECO:0007669"/>
    <property type="project" value="InterPro"/>
</dbReference>
<keyword evidence="2" id="KW-0812">Transmembrane</keyword>
<accession>A0A517MCI6</accession>
<dbReference type="AlphaFoldDB" id="A0A517MCI6"/>
<feature type="transmembrane region" description="Helical" evidence="2">
    <location>
        <begin position="404"/>
        <end position="423"/>
    </location>
</feature>